<evidence type="ECO:0000313" key="3">
    <source>
        <dbReference type="Proteomes" id="UP001189624"/>
    </source>
</evidence>
<accession>A0AA86W118</accession>
<evidence type="ECO:0000256" key="1">
    <source>
        <dbReference type="SAM" id="MobiDB-lite"/>
    </source>
</evidence>
<dbReference type="Proteomes" id="UP001189624">
    <property type="component" value="Chromosome 10"/>
</dbReference>
<sequence length="372" mass="41635">MRATYKDNSDVREIEDQLSSALSSLHLKCIEKKLIDENLNHCPVCSSDLGCSPLEKLRSDTRFQELRDKIFPVKEPKDEAPSAKLKVKGKRNFVSSLKPNREIAKGGFRKFLIAEEPHLSPPKPDKVEDATEDENQSEDEFEEEDDTVGSARRAKAAARIKFIRSAQPPSGDIIGEEKIDDDQPPIETSSGTLKIRIPMKNSSKSKAESRNEKTDMFEPLNSLVEGGRKRKSRSKSTMQENGAPSVLVPSDDDDLHVHMVHKKRRRSAGYQNESTPSNSDSVKHVVNTQEKTPKIPEDLNFPAQSEIGSDSIESNKEFGPIWFRLVAAEENKGSEQLPQLSSGYLRVKDVSVTVSYIKKYLVKKLGLASETE</sequence>
<feature type="compositionally biased region" description="Basic and acidic residues" evidence="1">
    <location>
        <begin position="205"/>
        <end position="216"/>
    </location>
</feature>
<feature type="compositionally biased region" description="Acidic residues" evidence="1">
    <location>
        <begin position="130"/>
        <end position="147"/>
    </location>
</feature>
<gene>
    <name evidence="2" type="ORF">AYBTSS11_LOCUS28563</name>
</gene>
<feature type="compositionally biased region" description="Polar residues" evidence="1">
    <location>
        <begin position="269"/>
        <end position="290"/>
    </location>
</feature>
<proteinExistence type="predicted"/>
<dbReference type="AlphaFoldDB" id="A0AA86W118"/>
<feature type="compositionally biased region" description="Basic residues" evidence="1">
    <location>
        <begin position="258"/>
        <end position="267"/>
    </location>
</feature>
<dbReference type="InterPro" id="IPR013083">
    <property type="entry name" value="Znf_RING/FYVE/PHD"/>
</dbReference>
<dbReference type="InterPro" id="IPR044807">
    <property type="entry name" value="DRIP1-like"/>
</dbReference>
<organism evidence="2 3">
    <name type="scientific">Sphenostylis stenocarpa</name>
    <dbReference type="NCBI Taxonomy" id="92480"/>
    <lineage>
        <taxon>Eukaryota</taxon>
        <taxon>Viridiplantae</taxon>
        <taxon>Streptophyta</taxon>
        <taxon>Embryophyta</taxon>
        <taxon>Tracheophyta</taxon>
        <taxon>Spermatophyta</taxon>
        <taxon>Magnoliopsida</taxon>
        <taxon>eudicotyledons</taxon>
        <taxon>Gunneridae</taxon>
        <taxon>Pentapetalae</taxon>
        <taxon>rosids</taxon>
        <taxon>fabids</taxon>
        <taxon>Fabales</taxon>
        <taxon>Fabaceae</taxon>
        <taxon>Papilionoideae</taxon>
        <taxon>50 kb inversion clade</taxon>
        <taxon>NPAAA clade</taxon>
        <taxon>indigoferoid/millettioid clade</taxon>
        <taxon>Phaseoleae</taxon>
        <taxon>Sphenostylis</taxon>
    </lineage>
</organism>
<feature type="compositionally biased region" description="Basic residues" evidence="1">
    <location>
        <begin position="152"/>
        <end position="162"/>
    </location>
</feature>
<name>A0AA86W118_9FABA</name>
<reference evidence="2" key="1">
    <citation type="submission" date="2023-10" db="EMBL/GenBank/DDBJ databases">
        <authorList>
            <person name="Domelevo Entfellner J.-B."/>
        </authorList>
    </citation>
    <scope>NUCLEOTIDE SEQUENCE</scope>
</reference>
<dbReference type="PANTHER" id="PTHR46293">
    <property type="entry name" value="E3 UBIQUITIN PROTEIN LIGASE DRIP1"/>
    <property type="match status" value="1"/>
</dbReference>
<dbReference type="PANTHER" id="PTHR46293:SF3">
    <property type="entry name" value="E3 UBIQUITIN PROTEIN LIGASE DRIPH-RELATED"/>
    <property type="match status" value="1"/>
</dbReference>
<protein>
    <submittedName>
        <fullName evidence="2">Uncharacterized protein</fullName>
    </submittedName>
</protein>
<evidence type="ECO:0000313" key="2">
    <source>
        <dbReference type="EMBL" id="CAJ1976425.1"/>
    </source>
</evidence>
<keyword evidence="3" id="KW-1185">Reference proteome</keyword>
<dbReference type="Gramene" id="rna-AYBTSS11_LOCUS28563">
    <property type="protein sequence ID" value="CAJ1976425.1"/>
    <property type="gene ID" value="gene-AYBTSS11_LOCUS28563"/>
</dbReference>
<feature type="compositionally biased region" description="Basic and acidic residues" evidence="1">
    <location>
        <begin position="115"/>
        <end position="129"/>
    </location>
</feature>
<dbReference type="GO" id="GO:0004842">
    <property type="term" value="F:ubiquitin-protein transferase activity"/>
    <property type="evidence" value="ECO:0007669"/>
    <property type="project" value="InterPro"/>
</dbReference>
<dbReference type="Gene3D" id="3.30.40.10">
    <property type="entry name" value="Zinc/RING finger domain, C3HC4 (zinc finger)"/>
    <property type="match status" value="1"/>
</dbReference>
<feature type="region of interest" description="Disordered" evidence="1">
    <location>
        <begin position="115"/>
        <end position="305"/>
    </location>
</feature>
<dbReference type="EMBL" id="OY731407">
    <property type="protein sequence ID" value="CAJ1976425.1"/>
    <property type="molecule type" value="Genomic_DNA"/>
</dbReference>